<evidence type="ECO:0000256" key="2">
    <source>
        <dbReference type="ARBA" id="ARBA00007362"/>
    </source>
</evidence>
<feature type="domain" description="EamA" evidence="8">
    <location>
        <begin position="146"/>
        <end position="284"/>
    </location>
</feature>
<evidence type="ECO:0000256" key="6">
    <source>
        <dbReference type="SAM" id="MobiDB-lite"/>
    </source>
</evidence>
<comment type="subcellular location">
    <subcellularLocation>
        <location evidence="1">Membrane</location>
        <topology evidence="1">Multi-pass membrane protein</topology>
    </subcellularLocation>
</comment>
<evidence type="ECO:0000256" key="7">
    <source>
        <dbReference type="SAM" id="Phobius"/>
    </source>
</evidence>
<name>A0ABT8G5G2_9MICO</name>
<feature type="transmembrane region" description="Helical" evidence="7">
    <location>
        <begin position="12"/>
        <end position="31"/>
    </location>
</feature>
<protein>
    <submittedName>
        <fullName evidence="9">EamA family transporter</fullName>
    </submittedName>
</protein>
<feature type="transmembrane region" description="Helical" evidence="7">
    <location>
        <begin position="267"/>
        <end position="287"/>
    </location>
</feature>
<dbReference type="PANTHER" id="PTHR32322:SF9">
    <property type="entry name" value="AMINO-ACID METABOLITE EFFLUX PUMP-RELATED"/>
    <property type="match status" value="1"/>
</dbReference>
<evidence type="ECO:0000256" key="3">
    <source>
        <dbReference type="ARBA" id="ARBA00022692"/>
    </source>
</evidence>
<dbReference type="Pfam" id="PF00892">
    <property type="entry name" value="EamA"/>
    <property type="match status" value="2"/>
</dbReference>
<evidence type="ECO:0000256" key="5">
    <source>
        <dbReference type="ARBA" id="ARBA00023136"/>
    </source>
</evidence>
<sequence length="315" mass="32577">MATRLTARDTVLAVLVAIGWGANFAVIRLGVGEMPPLLLASLRFVVVFLIAAPFVPRRGIPWRSLIPIGLAMGVGQFGFLFVAISLGMPSGLAATVLQVQVVFTTLMAVAFLGERLSPKRIVGLAIAVCGIALIGLDIGTSATVVGFVMTIAAALSWATSNVLTRRLGEANGLSLVVWTTAVPPIPLMAASLLFEGPDAVGTALTHPTWGGAFTLAYLALVSTIFGYGVWNTLLGKYPASTVAPFSLLVPPVGLITGWLTFGETPDAPSLIGAGLVIAGIAVANLAFRHRRQRTTQGDTPEPEATPAGVSAQPSA</sequence>
<dbReference type="InterPro" id="IPR037185">
    <property type="entry name" value="EmrE-like"/>
</dbReference>
<dbReference type="InterPro" id="IPR000620">
    <property type="entry name" value="EamA_dom"/>
</dbReference>
<gene>
    <name evidence="9" type="ORF">QQX04_13235</name>
</gene>
<feature type="transmembrane region" description="Helical" evidence="7">
    <location>
        <begin position="242"/>
        <end position="261"/>
    </location>
</feature>
<proteinExistence type="inferred from homology"/>
<reference evidence="9" key="1">
    <citation type="submission" date="2023-06" db="EMBL/GenBank/DDBJ databases">
        <title>SYSU T00b26.</title>
        <authorList>
            <person name="Gao L."/>
            <person name="Fang B.-Z."/>
            <person name="Li W.-J."/>
        </authorList>
    </citation>
    <scope>NUCLEOTIDE SEQUENCE</scope>
    <source>
        <strain evidence="9">SYSU T00b26</strain>
    </source>
</reference>
<comment type="caution">
    <text evidence="9">The sequence shown here is derived from an EMBL/GenBank/DDBJ whole genome shotgun (WGS) entry which is preliminary data.</text>
</comment>
<feature type="region of interest" description="Disordered" evidence="6">
    <location>
        <begin position="292"/>
        <end position="315"/>
    </location>
</feature>
<feature type="transmembrane region" description="Helical" evidence="7">
    <location>
        <begin position="209"/>
        <end position="230"/>
    </location>
</feature>
<dbReference type="PANTHER" id="PTHR32322">
    <property type="entry name" value="INNER MEMBRANE TRANSPORTER"/>
    <property type="match status" value="1"/>
</dbReference>
<evidence type="ECO:0000313" key="9">
    <source>
        <dbReference type="EMBL" id="MDN4473959.1"/>
    </source>
</evidence>
<evidence type="ECO:0000259" key="8">
    <source>
        <dbReference type="Pfam" id="PF00892"/>
    </source>
</evidence>
<feature type="transmembrane region" description="Helical" evidence="7">
    <location>
        <begin position="37"/>
        <end position="56"/>
    </location>
</feature>
<feature type="transmembrane region" description="Helical" evidence="7">
    <location>
        <begin position="68"/>
        <end position="86"/>
    </location>
</feature>
<keyword evidence="4 7" id="KW-1133">Transmembrane helix</keyword>
<accession>A0ABT8G5G2</accession>
<feature type="transmembrane region" description="Helical" evidence="7">
    <location>
        <begin position="175"/>
        <end position="194"/>
    </location>
</feature>
<dbReference type="InterPro" id="IPR050638">
    <property type="entry name" value="AA-Vitamin_Transporters"/>
</dbReference>
<keyword evidence="3 7" id="KW-0812">Transmembrane</keyword>
<feature type="transmembrane region" description="Helical" evidence="7">
    <location>
        <begin position="144"/>
        <end position="163"/>
    </location>
</feature>
<evidence type="ECO:0000313" key="10">
    <source>
        <dbReference type="Proteomes" id="UP001172738"/>
    </source>
</evidence>
<evidence type="ECO:0000256" key="1">
    <source>
        <dbReference type="ARBA" id="ARBA00004141"/>
    </source>
</evidence>
<dbReference type="Gene3D" id="1.10.3730.20">
    <property type="match status" value="1"/>
</dbReference>
<comment type="similarity">
    <text evidence="2">Belongs to the EamA transporter family.</text>
</comment>
<dbReference type="Proteomes" id="UP001172738">
    <property type="component" value="Unassembled WGS sequence"/>
</dbReference>
<dbReference type="SUPFAM" id="SSF103481">
    <property type="entry name" value="Multidrug resistance efflux transporter EmrE"/>
    <property type="match status" value="2"/>
</dbReference>
<keyword evidence="10" id="KW-1185">Reference proteome</keyword>
<dbReference type="RefSeq" id="WP_301129968.1">
    <property type="nucleotide sequence ID" value="NZ_JAUHPV010000009.1"/>
</dbReference>
<keyword evidence="5 7" id="KW-0472">Membrane</keyword>
<evidence type="ECO:0000256" key="4">
    <source>
        <dbReference type="ARBA" id="ARBA00022989"/>
    </source>
</evidence>
<organism evidence="9 10">
    <name type="scientific">Demequina zhanjiangensis</name>
    <dbReference type="NCBI Taxonomy" id="3051659"/>
    <lineage>
        <taxon>Bacteria</taxon>
        <taxon>Bacillati</taxon>
        <taxon>Actinomycetota</taxon>
        <taxon>Actinomycetes</taxon>
        <taxon>Micrococcales</taxon>
        <taxon>Demequinaceae</taxon>
        <taxon>Demequina</taxon>
    </lineage>
</organism>
<feature type="domain" description="EamA" evidence="8">
    <location>
        <begin position="11"/>
        <end position="135"/>
    </location>
</feature>
<feature type="transmembrane region" description="Helical" evidence="7">
    <location>
        <begin position="92"/>
        <end position="112"/>
    </location>
</feature>
<dbReference type="EMBL" id="JAUHPV010000009">
    <property type="protein sequence ID" value="MDN4473959.1"/>
    <property type="molecule type" value="Genomic_DNA"/>
</dbReference>
<feature type="transmembrane region" description="Helical" evidence="7">
    <location>
        <begin position="121"/>
        <end position="138"/>
    </location>
</feature>